<evidence type="ECO:0000256" key="1">
    <source>
        <dbReference type="SAM" id="SignalP"/>
    </source>
</evidence>
<feature type="signal peptide" evidence="1">
    <location>
        <begin position="1"/>
        <end position="23"/>
    </location>
</feature>
<organism evidence="2 3">
    <name type="scientific">Flavivirga algicola</name>
    <dbReference type="NCBI Taxonomy" id="2729136"/>
    <lineage>
        <taxon>Bacteria</taxon>
        <taxon>Pseudomonadati</taxon>
        <taxon>Bacteroidota</taxon>
        <taxon>Flavobacteriia</taxon>
        <taxon>Flavobacteriales</taxon>
        <taxon>Flavobacteriaceae</taxon>
        <taxon>Flavivirga</taxon>
    </lineage>
</organism>
<evidence type="ECO:0008006" key="4">
    <source>
        <dbReference type="Google" id="ProtNLM"/>
    </source>
</evidence>
<keyword evidence="3" id="KW-1185">Reference proteome</keyword>
<evidence type="ECO:0000313" key="3">
    <source>
        <dbReference type="Proteomes" id="UP000746690"/>
    </source>
</evidence>
<comment type="caution">
    <text evidence="2">The sequence shown here is derived from an EMBL/GenBank/DDBJ whole genome shotgun (WGS) entry which is preliminary data.</text>
</comment>
<sequence>MCRKVKHYLQVTFLLLCSISIQAQLPAAAESLAKTEAYYKMAKTLSLQVTYSMYKGHTGNHLTESYKGTMHRNENVSRIRILGSEILQFPKVQLTINKDNKTLVYNKISDQGLKKSPLDISIFLKYYKETSTRVRENMLIHEMVLKNNKMPIPYNKIVIYINRTNHQLIKQELYLSTKVPFVDENGKSTHDVARMEISFKHDEKIMNRVPKLNDYVLLESNKKVRLANAYAAYTIIDPTNL</sequence>
<keyword evidence="1" id="KW-0732">Signal</keyword>
<dbReference type="Gene3D" id="2.50.20.10">
    <property type="entry name" value="Lipoprotein localisation LolA/LolB/LppX"/>
    <property type="match status" value="1"/>
</dbReference>
<feature type="chain" id="PRO_5045696757" description="DUF3108 domain-containing protein" evidence="1">
    <location>
        <begin position="24"/>
        <end position="241"/>
    </location>
</feature>
<name>A0ABX1RUD6_9FLAO</name>
<proteinExistence type="predicted"/>
<dbReference type="Proteomes" id="UP000746690">
    <property type="component" value="Unassembled WGS sequence"/>
</dbReference>
<gene>
    <name evidence="2" type="ORF">HHX25_00440</name>
</gene>
<reference evidence="2 3" key="1">
    <citation type="submission" date="2020-04" db="EMBL/GenBank/DDBJ databases">
        <title>A Flavivirga sp. nov.</title>
        <authorList>
            <person name="Sun X."/>
        </authorList>
    </citation>
    <scope>NUCLEOTIDE SEQUENCE [LARGE SCALE GENOMIC DNA]</scope>
    <source>
        <strain evidence="2 3">Y03</strain>
    </source>
</reference>
<protein>
    <recommendedName>
        <fullName evidence="4">DUF3108 domain-containing protein</fullName>
    </recommendedName>
</protein>
<accession>A0ABX1RUD6</accession>
<dbReference type="RefSeq" id="WP_169668958.1">
    <property type="nucleotide sequence ID" value="NZ_JABBHF010000001.1"/>
</dbReference>
<evidence type="ECO:0000313" key="2">
    <source>
        <dbReference type="EMBL" id="NMH85960.1"/>
    </source>
</evidence>
<dbReference type="EMBL" id="JABBHF010000001">
    <property type="protein sequence ID" value="NMH85960.1"/>
    <property type="molecule type" value="Genomic_DNA"/>
</dbReference>